<evidence type="ECO:0000259" key="1">
    <source>
        <dbReference type="Pfam" id="PF20516"/>
    </source>
</evidence>
<protein>
    <submittedName>
        <fullName evidence="2">Uu.00g095410.m01.CDS01</fullName>
    </submittedName>
</protein>
<dbReference type="InterPro" id="IPR046797">
    <property type="entry name" value="PDDEXK_12"/>
</dbReference>
<dbReference type="Proteomes" id="UP001295740">
    <property type="component" value="Unassembled WGS sequence"/>
</dbReference>
<keyword evidence="3" id="KW-1185">Reference proteome</keyword>
<comment type="caution">
    <text evidence="2">The sequence shown here is derived from an EMBL/GenBank/DDBJ whole genome shotgun (WGS) entry which is preliminary data.</text>
</comment>
<dbReference type="Pfam" id="PF20516">
    <property type="entry name" value="PDDEXK_12"/>
    <property type="match status" value="1"/>
</dbReference>
<gene>
    <name evidence="2" type="ORF">KHLLAP_LOCUS11040</name>
</gene>
<organism evidence="2 3">
    <name type="scientific">Anthostomella pinea</name>
    <dbReference type="NCBI Taxonomy" id="933095"/>
    <lineage>
        <taxon>Eukaryota</taxon>
        <taxon>Fungi</taxon>
        <taxon>Dikarya</taxon>
        <taxon>Ascomycota</taxon>
        <taxon>Pezizomycotina</taxon>
        <taxon>Sordariomycetes</taxon>
        <taxon>Xylariomycetidae</taxon>
        <taxon>Xylariales</taxon>
        <taxon>Xylariaceae</taxon>
        <taxon>Anthostomella</taxon>
    </lineage>
</organism>
<feature type="domain" description="PD-(D/E)XK nuclease-like" evidence="1">
    <location>
        <begin position="2"/>
        <end position="84"/>
    </location>
</feature>
<proteinExistence type="predicted"/>
<accession>A0AAI8VT15</accession>
<evidence type="ECO:0000313" key="3">
    <source>
        <dbReference type="Proteomes" id="UP001295740"/>
    </source>
</evidence>
<dbReference type="EMBL" id="CAUWAG010000017">
    <property type="protein sequence ID" value="CAJ2510572.1"/>
    <property type="molecule type" value="Genomic_DNA"/>
</dbReference>
<sequence>MYAPVRPRPQAVAIETKVANAASDPLVQLTIWAAASFERLRQLQAPAGGDGGNGDADDDALEMESIITLPLIQVRGHDWQLWFARDAPHIPSISTVISS</sequence>
<dbReference type="AlphaFoldDB" id="A0AAI8VT15"/>
<reference evidence="2" key="1">
    <citation type="submission" date="2023-10" db="EMBL/GenBank/DDBJ databases">
        <authorList>
            <person name="Hackl T."/>
        </authorList>
    </citation>
    <scope>NUCLEOTIDE SEQUENCE</scope>
</reference>
<evidence type="ECO:0000313" key="2">
    <source>
        <dbReference type="EMBL" id="CAJ2510572.1"/>
    </source>
</evidence>
<name>A0AAI8VT15_9PEZI</name>